<dbReference type="Gene3D" id="2.60.40.1180">
    <property type="entry name" value="Golgi alpha-mannosidase II"/>
    <property type="match status" value="1"/>
</dbReference>
<name>A0ABT1T6G5_9SPHI</name>
<proteinExistence type="predicted"/>
<dbReference type="SUPFAM" id="SSF51445">
    <property type="entry name" value="(Trans)glycosidases"/>
    <property type="match status" value="1"/>
</dbReference>
<dbReference type="EMBL" id="JANHOH010000006">
    <property type="protein sequence ID" value="MCQ6960226.1"/>
    <property type="molecule type" value="Genomic_DNA"/>
</dbReference>
<dbReference type="InterPro" id="IPR055235">
    <property type="entry name" value="ASD1_cat"/>
</dbReference>
<dbReference type="InterPro" id="IPR017853">
    <property type="entry name" value="GH"/>
</dbReference>
<keyword evidence="4" id="KW-1185">Reference proteome</keyword>
<dbReference type="Pfam" id="PF22848">
    <property type="entry name" value="ASD1_dom"/>
    <property type="match status" value="1"/>
</dbReference>
<evidence type="ECO:0000313" key="4">
    <source>
        <dbReference type="Proteomes" id="UP001204376"/>
    </source>
</evidence>
<dbReference type="PANTHER" id="PTHR43576:SF3">
    <property type="entry name" value="ALPHA-L-ARABINOFURANOSIDASE C"/>
    <property type="match status" value="1"/>
</dbReference>
<evidence type="ECO:0000256" key="1">
    <source>
        <dbReference type="SAM" id="MobiDB-lite"/>
    </source>
</evidence>
<evidence type="ECO:0000259" key="2">
    <source>
        <dbReference type="Pfam" id="PF22848"/>
    </source>
</evidence>
<organism evidence="3 4">
    <name type="scientific">Mucilaginibacter aquariorum</name>
    <dbReference type="NCBI Taxonomy" id="2967225"/>
    <lineage>
        <taxon>Bacteria</taxon>
        <taxon>Pseudomonadati</taxon>
        <taxon>Bacteroidota</taxon>
        <taxon>Sphingobacteriia</taxon>
        <taxon>Sphingobacteriales</taxon>
        <taxon>Sphingobacteriaceae</taxon>
        <taxon>Mucilaginibacter</taxon>
    </lineage>
</organism>
<dbReference type="PANTHER" id="PTHR43576">
    <property type="entry name" value="ALPHA-L-ARABINOFURANOSIDASE C-RELATED"/>
    <property type="match status" value="1"/>
</dbReference>
<dbReference type="RefSeq" id="WP_256540412.1">
    <property type="nucleotide sequence ID" value="NZ_JANHOH010000006.1"/>
</dbReference>
<dbReference type="Gene3D" id="3.20.20.80">
    <property type="entry name" value="Glycosidases"/>
    <property type="match status" value="1"/>
</dbReference>
<reference evidence="3 4" key="1">
    <citation type="submission" date="2022-07" db="EMBL/GenBank/DDBJ databases">
        <title>Mucilaginibacter sp. JC4.</title>
        <authorList>
            <person name="Le V."/>
            <person name="Ko S.-R."/>
            <person name="Ahn C.-Y."/>
            <person name="Oh H.-M."/>
        </authorList>
    </citation>
    <scope>NUCLEOTIDE SEQUENCE [LARGE SCALE GENOMIC DNA]</scope>
    <source>
        <strain evidence="3 4">JC4</strain>
    </source>
</reference>
<evidence type="ECO:0000313" key="3">
    <source>
        <dbReference type="EMBL" id="MCQ6960226.1"/>
    </source>
</evidence>
<dbReference type="Proteomes" id="UP001204376">
    <property type="component" value="Unassembled WGS sequence"/>
</dbReference>
<protein>
    <submittedName>
        <fullName evidence="3">Alpha-L-arabinofuranosidase</fullName>
    </submittedName>
</protein>
<feature type="region of interest" description="Disordered" evidence="1">
    <location>
        <begin position="25"/>
        <end position="50"/>
    </location>
</feature>
<gene>
    <name evidence="3" type="ORF">NPE20_19760</name>
</gene>
<feature type="domain" description="Alpha-L-arabinofuranosidase 1 catalytic" evidence="2">
    <location>
        <begin position="127"/>
        <end position="310"/>
    </location>
</feature>
<dbReference type="PROSITE" id="PS51257">
    <property type="entry name" value="PROKAR_LIPOPROTEIN"/>
    <property type="match status" value="1"/>
</dbReference>
<comment type="caution">
    <text evidence="3">The sequence shown here is derived from an EMBL/GenBank/DDBJ whole genome shotgun (WGS) entry which is preliminary data.</text>
</comment>
<sequence length="591" mass="63331">MKKHFLKTGMAALVALALLQSCKKDSTPKGGGDNNGGGTDNGGSTVIIPPNNPDLAATQGFFLDGWQAKTFATPVSPKIVAKPAAGSVTATVDLSQVITKVSKNLFGNNTNPFMGQYVDQPVLMQQLTDLSPNILRFPGGSLSDIYFWNGSNKAPDDAPAQLLNYAGTSASAGYWYGNNTANWTFTLDNYYKVLQQTNSTGLITVNYGYARYGTSDKPAEAAAHLAADWVRYDKGRTKYWEIGNENYGNWEAGYRINLATNKDGQPAILTGALYGIHFKIFADSIRKAAAEVGNTGIKIGMVTTEADEKDNTSTIIQGWNSGAMTTSAASPDYYVVHNYYTPYMQNSSPEVILATPQPATANMMSWVKTSLQNAGLTQKPVALDEWNIFATGSKQMVSNIAGLHAVMVLGELLKNQYSMASRWDLANAWDNGDDHGMFNNSMNSSNTELGAPAWNARPAFYYMYFFQKYFGDRMVSSSVTGSPDIISYGSSFQSGQAGVVLVNRSSLDRAVTVNIKNFAAGANYYYYTLSGGTDNVPFSRKVYVNGAGPAGDSGGPAAYKTIAANSAAIAGGIIVTVPARGSVFLVAEGKK</sequence>
<accession>A0ABT1T6G5</accession>
<dbReference type="InterPro" id="IPR013780">
    <property type="entry name" value="Glyco_hydro_b"/>
</dbReference>
<feature type="compositionally biased region" description="Gly residues" evidence="1">
    <location>
        <begin position="29"/>
        <end position="41"/>
    </location>
</feature>